<evidence type="ECO:0000313" key="1">
    <source>
        <dbReference type="EMBL" id="KAG2260885.1"/>
    </source>
</evidence>
<name>A0A8X7PZU9_BRACI</name>
<evidence type="ECO:0000313" key="2">
    <source>
        <dbReference type="Proteomes" id="UP000886595"/>
    </source>
</evidence>
<evidence type="ECO:0008006" key="3">
    <source>
        <dbReference type="Google" id="ProtNLM"/>
    </source>
</evidence>
<dbReference type="SUPFAM" id="SSF50249">
    <property type="entry name" value="Nucleic acid-binding proteins"/>
    <property type="match status" value="1"/>
</dbReference>
<dbReference type="Proteomes" id="UP000886595">
    <property type="component" value="Unassembled WGS sequence"/>
</dbReference>
<dbReference type="Gene3D" id="2.40.50.140">
    <property type="entry name" value="Nucleic acid-binding proteins"/>
    <property type="match status" value="1"/>
</dbReference>
<protein>
    <recommendedName>
        <fullName evidence="3">Replication factor A C-terminal domain-containing protein</fullName>
    </recommendedName>
</protein>
<proteinExistence type="predicted"/>
<accession>A0A8X7PZU9</accession>
<sequence length="520" mass="57166">MGGGGGAMGEGGGTVFIGRREQAHNGRGGGIWTILWPRQLQITNAFDATLLDLNPTMAEALDFKEKILDNALPLAKADQHGANFGIANVADDWDDVGIIMISELKETTEFENVKIVCSVEAIDTDWGWYYFACKKCGKIVSRISRAAKPLFRCGVVCRANVTKIEDPEILPQQIMDLVGKSFCFGIQSSELGSEIFKVSKVWSGDVLQEIETESEPVTLIEGASSSMSSGGVFQRFLYLCSPIMKRKRGGVRGRGNENFPASSNSGRLISPAALQQQAFPVPVRSVSTVPLTSVFNRVYQTIGSTPSSTTYDALDAAHGRNLASPHTPSTAPVRLFGVDLTLNQPSCSTYQRSCLTNANLSISPNSRITKRKRKPPRSVLNDITNISPAFNIGNEDTPTDIDGDIEEDDQILKDDFLGGVSDVEVELDLDCSSQESTDSENEADIVEVHAKPHTDPYRPPPFCMKSILERCQKRSEMSTKVQTKPKEEGYITVYILNYFSDLHVTKWLIMAQYFHLSRIS</sequence>
<dbReference type="OrthoDB" id="1928343at2759"/>
<dbReference type="EMBL" id="JAAMPC010000015">
    <property type="protein sequence ID" value="KAG2260885.1"/>
    <property type="molecule type" value="Genomic_DNA"/>
</dbReference>
<comment type="caution">
    <text evidence="1">The sequence shown here is derived from an EMBL/GenBank/DDBJ whole genome shotgun (WGS) entry which is preliminary data.</text>
</comment>
<dbReference type="AlphaFoldDB" id="A0A8X7PZU9"/>
<reference evidence="1 2" key="1">
    <citation type="submission" date="2020-02" db="EMBL/GenBank/DDBJ databases">
        <authorList>
            <person name="Ma Q."/>
            <person name="Huang Y."/>
            <person name="Song X."/>
            <person name="Pei D."/>
        </authorList>
    </citation>
    <scope>NUCLEOTIDE SEQUENCE [LARGE SCALE GENOMIC DNA]</scope>
    <source>
        <strain evidence="1">Sxm20200214</strain>
        <tissue evidence="1">Leaf</tissue>
    </source>
</reference>
<dbReference type="InterPro" id="IPR012340">
    <property type="entry name" value="NA-bd_OB-fold"/>
</dbReference>
<organism evidence="1 2">
    <name type="scientific">Brassica carinata</name>
    <name type="common">Ethiopian mustard</name>
    <name type="synonym">Abyssinian cabbage</name>
    <dbReference type="NCBI Taxonomy" id="52824"/>
    <lineage>
        <taxon>Eukaryota</taxon>
        <taxon>Viridiplantae</taxon>
        <taxon>Streptophyta</taxon>
        <taxon>Embryophyta</taxon>
        <taxon>Tracheophyta</taxon>
        <taxon>Spermatophyta</taxon>
        <taxon>Magnoliopsida</taxon>
        <taxon>eudicotyledons</taxon>
        <taxon>Gunneridae</taxon>
        <taxon>Pentapetalae</taxon>
        <taxon>rosids</taxon>
        <taxon>malvids</taxon>
        <taxon>Brassicales</taxon>
        <taxon>Brassicaceae</taxon>
        <taxon>Brassiceae</taxon>
        <taxon>Brassica</taxon>
    </lineage>
</organism>
<gene>
    <name evidence="1" type="ORF">Bca52824_080179</name>
</gene>
<keyword evidence="2" id="KW-1185">Reference proteome</keyword>